<sequence>MDVRYPVVFIFLIVLGIILFLGKKRNSITSMLNIQSDQLKDRLYRNIDFNKTNWKKRCRLAGLLFLIISASGIQIGTKVKPVERKGVDLIFAVDVSISMNAEDVKPSRLKKAKFEISQIIRRLQGDRVGIIVFAGASHLYLPLTSDYDAAILFLDEIDTEMIPTQGTAISSALNTGLSAFSDESEKFKVLILITDGEDHEGKAIAIAEKAAQTGII</sequence>
<dbReference type="InterPro" id="IPR050768">
    <property type="entry name" value="UPF0353/GerABKA_families"/>
</dbReference>
<dbReference type="AlphaFoldDB" id="A0A382Z0J4"/>
<dbReference type="InterPro" id="IPR002035">
    <property type="entry name" value="VWF_A"/>
</dbReference>
<accession>A0A382Z0J4</accession>
<evidence type="ECO:0000256" key="1">
    <source>
        <dbReference type="ARBA" id="ARBA00022475"/>
    </source>
</evidence>
<dbReference type="EMBL" id="UINC01180046">
    <property type="protein sequence ID" value="SVD89044.1"/>
    <property type="molecule type" value="Genomic_DNA"/>
</dbReference>
<dbReference type="SUPFAM" id="SSF53300">
    <property type="entry name" value="vWA-like"/>
    <property type="match status" value="1"/>
</dbReference>
<feature type="transmembrane region" description="Helical" evidence="5">
    <location>
        <begin position="6"/>
        <end position="22"/>
    </location>
</feature>
<feature type="transmembrane region" description="Helical" evidence="5">
    <location>
        <begin position="60"/>
        <end position="77"/>
    </location>
</feature>
<dbReference type="Gene3D" id="3.40.50.410">
    <property type="entry name" value="von Willebrand factor, type A domain"/>
    <property type="match status" value="1"/>
</dbReference>
<name>A0A382Z0J4_9ZZZZ</name>
<dbReference type="InterPro" id="IPR036465">
    <property type="entry name" value="vWFA_dom_sf"/>
</dbReference>
<evidence type="ECO:0000256" key="4">
    <source>
        <dbReference type="ARBA" id="ARBA00023136"/>
    </source>
</evidence>
<keyword evidence="2 5" id="KW-0812">Transmembrane</keyword>
<dbReference type="PANTHER" id="PTHR22550">
    <property type="entry name" value="SPORE GERMINATION PROTEIN"/>
    <property type="match status" value="1"/>
</dbReference>
<feature type="non-terminal residue" evidence="7">
    <location>
        <position position="216"/>
    </location>
</feature>
<evidence type="ECO:0000259" key="6">
    <source>
        <dbReference type="PROSITE" id="PS50234"/>
    </source>
</evidence>
<evidence type="ECO:0000256" key="5">
    <source>
        <dbReference type="SAM" id="Phobius"/>
    </source>
</evidence>
<keyword evidence="3 5" id="KW-1133">Transmembrane helix</keyword>
<keyword evidence="1" id="KW-1003">Cell membrane</keyword>
<evidence type="ECO:0000256" key="3">
    <source>
        <dbReference type="ARBA" id="ARBA00022989"/>
    </source>
</evidence>
<evidence type="ECO:0000313" key="7">
    <source>
        <dbReference type="EMBL" id="SVD89044.1"/>
    </source>
</evidence>
<protein>
    <recommendedName>
        <fullName evidence="6">VWFA domain-containing protein</fullName>
    </recommendedName>
</protein>
<dbReference type="PANTHER" id="PTHR22550:SF5">
    <property type="entry name" value="LEUCINE ZIPPER PROTEIN 4"/>
    <property type="match status" value="1"/>
</dbReference>
<gene>
    <name evidence="7" type="ORF">METZ01_LOCUS441898</name>
</gene>
<evidence type="ECO:0000256" key="2">
    <source>
        <dbReference type="ARBA" id="ARBA00022692"/>
    </source>
</evidence>
<dbReference type="Pfam" id="PF13519">
    <property type="entry name" value="VWA_2"/>
    <property type="match status" value="1"/>
</dbReference>
<proteinExistence type="predicted"/>
<dbReference type="PROSITE" id="PS50234">
    <property type="entry name" value="VWFA"/>
    <property type="match status" value="1"/>
</dbReference>
<reference evidence="7" key="1">
    <citation type="submission" date="2018-05" db="EMBL/GenBank/DDBJ databases">
        <authorList>
            <person name="Lanie J.A."/>
            <person name="Ng W.-L."/>
            <person name="Kazmierczak K.M."/>
            <person name="Andrzejewski T.M."/>
            <person name="Davidsen T.M."/>
            <person name="Wayne K.J."/>
            <person name="Tettelin H."/>
            <person name="Glass J.I."/>
            <person name="Rusch D."/>
            <person name="Podicherti R."/>
            <person name="Tsui H.-C.T."/>
            <person name="Winkler M.E."/>
        </authorList>
    </citation>
    <scope>NUCLEOTIDE SEQUENCE</scope>
</reference>
<feature type="domain" description="VWFA" evidence="6">
    <location>
        <begin position="88"/>
        <end position="216"/>
    </location>
</feature>
<keyword evidence="4 5" id="KW-0472">Membrane</keyword>
<organism evidence="7">
    <name type="scientific">marine metagenome</name>
    <dbReference type="NCBI Taxonomy" id="408172"/>
    <lineage>
        <taxon>unclassified sequences</taxon>
        <taxon>metagenomes</taxon>
        <taxon>ecological metagenomes</taxon>
    </lineage>
</organism>